<dbReference type="EMBL" id="SPHZ02000012">
    <property type="protein sequence ID" value="KAF0888192.1"/>
    <property type="molecule type" value="Genomic_DNA"/>
</dbReference>
<proteinExistence type="predicted"/>
<reference evidence="1 2" key="1">
    <citation type="submission" date="2019-11" db="EMBL/GenBank/DDBJ databases">
        <title>Whole genome sequence of Oryza granulata.</title>
        <authorList>
            <person name="Li W."/>
        </authorList>
    </citation>
    <scope>NUCLEOTIDE SEQUENCE [LARGE SCALE GENOMIC DNA]</scope>
    <source>
        <strain evidence="2">cv. Menghai</strain>
        <tissue evidence="1">Leaf</tissue>
    </source>
</reference>
<evidence type="ECO:0000313" key="2">
    <source>
        <dbReference type="Proteomes" id="UP000479710"/>
    </source>
</evidence>
<gene>
    <name evidence="1" type="ORF">E2562_013648</name>
</gene>
<accession>A0A6G1BK11</accession>
<name>A0A6G1BK11_9ORYZ</name>
<dbReference type="AlphaFoldDB" id="A0A6G1BK11"/>
<comment type="caution">
    <text evidence="1">The sequence shown here is derived from an EMBL/GenBank/DDBJ whole genome shotgun (WGS) entry which is preliminary data.</text>
</comment>
<dbReference type="Proteomes" id="UP000479710">
    <property type="component" value="Unassembled WGS sequence"/>
</dbReference>
<sequence length="144" mass="15464">MADSEGCKRTAHAAAGTNGVWLHAIARAHAVRMRQHAQVELGHARALRDDAVCMRQQAQMDLGRARTLCLHSIRMHLQAKAELAHAQAYNTDDGKDDKNGVHDAAVDAGREGSVVEPAIMDESLAAGGDHFADTDSVRYVTLTG</sequence>
<evidence type="ECO:0000313" key="1">
    <source>
        <dbReference type="EMBL" id="KAF0888192.1"/>
    </source>
</evidence>
<keyword evidence="2" id="KW-1185">Reference proteome</keyword>
<protein>
    <submittedName>
        <fullName evidence="1">Uncharacterized protein</fullName>
    </submittedName>
</protein>
<organism evidence="1 2">
    <name type="scientific">Oryza meyeriana var. granulata</name>
    <dbReference type="NCBI Taxonomy" id="110450"/>
    <lineage>
        <taxon>Eukaryota</taxon>
        <taxon>Viridiplantae</taxon>
        <taxon>Streptophyta</taxon>
        <taxon>Embryophyta</taxon>
        <taxon>Tracheophyta</taxon>
        <taxon>Spermatophyta</taxon>
        <taxon>Magnoliopsida</taxon>
        <taxon>Liliopsida</taxon>
        <taxon>Poales</taxon>
        <taxon>Poaceae</taxon>
        <taxon>BOP clade</taxon>
        <taxon>Oryzoideae</taxon>
        <taxon>Oryzeae</taxon>
        <taxon>Oryzinae</taxon>
        <taxon>Oryza</taxon>
        <taxon>Oryza meyeriana</taxon>
    </lineage>
</organism>